<gene>
    <name evidence="5" type="ORF">MAM1_0034c02554</name>
</gene>
<keyword evidence="6" id="KW-1185">Reference proteome</keyword>
<dbReference type="EMBL" id="DF836323">
    <property type="protein sequence ID" value="GAN03103.1"/>
    <property type="molecule type" value="Genomic_DNA"/>
</dbReference>
<protein>
    <recommendedName>
        <fullName evidence="4">Glycosyltransferase 61 catalytic domain-containing protein</fullName>
    </recommendedName>
</protein>
<sequence length="552" mass="61802">MVQESTWTCTGQGRSKICEFRNFCIDSHRGPFIITDKEPPRINVMNTGDAEDLWFQPKLISTSSHGIHADHINETIFAYALYSPYHFSHSLFNGLMPLYSIMKEKNAPSTSWTLRVGTYDNQHTTVDLLLPTTSKDIVQEKADVRTPKQTLPNYKPMCFAKAVVGAGNRCSLWYCDGQIPAQHYASFKSFALSHPAEPNNSCASSIVTYKPHGKYKIGILNRKKTRHITNIPQLIQSLTKELDAAVVTIDFETGCDIVNTAHAVKDLDVLIAPFGNGLGAGLFMKDDAVVISIAARYYNEPWFKYPMTAIGRRIFNFECTSSICQEYDQDLARSVLQDVGVQLNKTEMQEFITAGNPEKVLSPYMPNSNPWDPFLQYAKDVSRRVDVDRFIPFLKQIMDSKPPKSMSYAESCRKPNVCCDLDCEVPLNRNVFGENNAWKEDFIVHAVFAAFFERKSRASAIQSTLAIEKAIKVLGHVNIPLEIATNASFEDSNEGDAVDSKANDNGGTANSIEAKVINYYHAEQEAITDDVALPLTAKYSKVCIHLRPNFAL</sequence>
<dbReference type="PANTHER" id="PTHR20961">
    <property type="entry name" value="GLYCOSYLTRANSFERASE"/>
    <property type="match status" value="1"/>
</dbReference>
<dbReference type="STRING" id="91626.A0A0C9MME8"/>
<feature type="domain" description="Glycosyltransferase 61 catalytic" evidence="4">
    <location>
        <begin position="177"/>
        <end position="291"/>
    </location>
</feature>
<dbReference type="OrthoDB" id="529273at2759"/>
<evidence type="ECO:0000256" key="2">
    <source>
        <dbReference type="ARBA" id="ARBA00022679"/>
    </source>
</evidence>
<dbReference type="Proteomes" id="UP000053815">
    <property type="component" value="Unassembled WGS sequence"/>
</dbReference>
<organism evidence="5">
    <name type="scientific">Mucor ambiguus</name>
    <dbReference type="NCBI Taxonomy" id="91626"/>
    <lineage>
        <taxon>Eukaryota</taxon>
        <taxon>Fungi</taxon>
        <taxon>Fungi incertae sedis</taxon>
        <taxon>Mucoromycota</taxon>
        <taxon>Mucoromycotina</taxon>
        <taxon>Mucoromycetes</taxon>
        <taxon>Mucorales</taxon>
        <taxon>Mucorineae</taxon>
        <taxon>Mucoraceae</taxon>
        <taxon>Mucor</taxon>
    </lineage>
</organism>
<accession>A0A0C9MME8</accession>
<keyword evidence="1" id="KW-0328">Glycosyltransferase</keyword>
<keyword evidence="3" id="KW-0325">Glycoprotein</keyword>
<dbReference type="InterPro" id="IPR007657">
    <property type="entry name" value="Glycosyltransferase_61"/>
</dbReference>
<dbReference type="Pfam" id="PF04577">
    <property type="entry name" value="Glyco_transf_61"/>
    <property type="match status" value="1"/>
</dbReference>
<evidence type="ECO:0000259" key="4">
    <source>
        <dbReference type="Pfam" id="PF04577"/>
    </source>
</evidence>
<name>A0A0C9MME8_9FUNG</name>
<dbReference type="AlphaFoldDB" id="A0A0C9MME8"/>
<proteinExistence type="predicted"/>
<evidence type="ECO:0000256" key="1">
    <source>
        <dbReference type="ARBA" id="ARBA00022676"/>
    </source>
</evidence>
<dbReference type="InterPro" id="IPR049625">
    <property type="entry name" value="Glyco_transf_61_cat"/>
</dbReference>
<evidence type="ECO:0000313" key="6">
    <source>
        <dbReference type="Proteomes" id="UP000053815"/>
    </source>
</evidence>
<keyword evidence="2" id="KW-0808">Transferase</keyword>
<reference evidence="5" key="1">
    <citation type="submission" date="2014-09" db="EMBL/GenBank/DDBJ databases">
        <title>Draft genome sequence of an oleaginous Mucoromycotina fungus Mucor ambiguus NBRC6742.</title>
        <authorList>
            <person name="Takeda I."/>
            <person name="Yamane N."/>
            <person name="Morita T."/>
            <person name="Tamano K."/>
            <person name="Machida M."/>
            <person name="Baker S."/>
            <person name="Koike H."/>
        </authorList>
    </citation>
    <scope>NUCLEOTIDE SEQUENCE</scope>
    <source>
        <strain evidence="5">NBRC 6742</strain>
    </source>
</reference>
<evidence type="ECO:0000256" key="3">
    <source>
        <dbReference type="ARBA" id="ARBA00023180"/>
    </source>
</evidence>
<dbReference type="GO" id="GO:0016757">
    <property type="term" value="F:glycosyltransferase activity"/>
    <property type="evidence" value="ECO:0007669"/>
    <property type="project" value="UniProtKB-KW"/>
</dbReference>
<evidence type="ECO:0000313" key="5">
    <source>
        <dbReference type="EMBL" id="GAN03103.1"/>
    </source>
</evidence>